<evidence type="ECO:0000313" key="2">
    <source>
        <dbReference type="EMBL" id="CAB4028336.1"/>
    </source>
</evidence>
<feature type="domain" description="DUF4371" evidence="1">
    <location>
        <begin position="156"/>
        <end position="325"/>
    </location>
</feature>
<evidence type="ECO:0000313" key="3">
    <source>
        <dbReference type="Proteomes" id="UP001152795"/>
    </source>
</evidence>
<dbReference type="AlphaFoldDB" id="A0A7D9L979"/>
<dbReference type="InterPro" id="IPR012337">
    <property type="entry name" value="RNaseH-like_sf"/>
</dbReference>
<dbReference type="EMBL" id="CACRXK020015413">
    <property type="protein sequence ID" value="CAB4028336.1"/>
    <property type="molecule type" value="Genomic_DNA"/>
</dbReference>
<dbReference type="InterPro" id="IPR052958">
    <property type="entry name" value="IFN-induced_PKR_regulator"/>
</dbReference>
<dbReference type="Proteomes" id="UP001152795">
    <property type="component" value="Unassembled WGS sequence"/>
</dbReference>
<organism evidence="2 3">
    <name type="scientific">Paramuricea clavata</name>
    <name type="common">Red gorgonian</name>
    <name type="synonym">Violescent sea-whip</name>
    <dbReference type="NCBI Taxonomy" id="317549"/>
    <lineage>
        <taxon>Eukaryota</taxon>
        <taxon>Metazoa</taxon>
        <taxon>Cnidaria</taxon>
        <taxon>Anthozoa</taxon>
        <taxon>Octocorallia</taxon>
        <taxon>Malacalcyonacea</taxon>
        <taxon>Plexauridae</taxon>
        <taxon>Paramuricea</taxon>
    </lineage>
</organism>
<comment type="caution">
    <text evidence="2">The sequence shown here is derived from an EMBL/GenBank/DDBJ whole genome shotgun (WGS) entry which is preliminary data.</text>
</comment>
<feature type="non-terminal residue" evidence="2">
    <location>
        <position position="652"/>
    </location>
</feature>
<dbReference type="InterPro" id="IPR025398">
    <property type="entry name" value="DUF4371"/>
</dbReference>
<reference evidence="2" key="1">
    <citation type="submission" date="2020-04" db="EMBL/GenBank/DDBJ databases">
        <authorList>
            <person name="Alioto T."/>
            <person name="Alioto T."/>
            <person name="Gomez Garrido J."/>
        </authorList>
    </citation>
    <scope>NUCLEOTIDE SEQUENCE</scope>
    <source>
        <strain evidence="2">A484AB</strain>
    </source>
</reference>
<name>A0A7D9L979_PARCT</name>
<gene>
    <name evidence="2" type="ORF">PACLA_8A043708</name>
</gene>
<accession>A0A7D9L979</accession>
<dbReference type="PANTHER" id="PTHR46289:SF14">
    <property type="entry name" value="DUF4371 DOMAIN-CONTAINING PROTEIN"/>
    <property type="match status" value="1"/>
</dbReference>
<dbReference type="PANTHER" id="PTHR46289">
    <property type="entry name" value="52 KDA REPRESSOR OF THE INHIBITOR OF THE PROTEIN KINASE-LIKE PROTEIN-RELATED"/>
    <property type="match status" value="1"/>
</dbReference>
<dbReference type="OrthoDB" id="6020028at2759"/>
<proteinExistence type="predicted"/>
<evidence type="ECO:0000259" key="1">
    <source>
        <dbReference type="Pfam" id="PF14291"/>
    </source>
</evidence>
<dbReference type="SUPFAM" id="SSF53098">
    <property type="entry name" value="Ribonuclease H-like"/>
    <property type="match status" value="1"/>
</dbReference>
<dbReference type="Pfam" id="PF14291">
    <property type="entry name" value="DUF4371"/>
    <property type="match status" value="1"/>
</dbReference>
<keyword evidence="3" id="KW-1185">Reference proteome</keyword>
<sequence>MSDSEINNVIQHVFKPDKNYAFPKTDGRAFRYEWLDMFKWLCYSPSANGAYCLSCVLFGHRFPSKAGKICKLFFEPLVKWNNAVFTFKKHAGHGTGAEMGFHASTFPILQALLCQISGAAQPINLILDANLRKEVASNRQKLAPIVDTVILCARGGISLRGHRDDSQYHQEIGGYSTGQVGNFVDILNYGVRRGDKVLEEHLKTCGKNQTYISKTSQNKIIKCCGQIISEHIINDVKKSKFYSILADEASDSSHREQMSLVLRFVDSKMDIREEFIAFLHCKWGLSGAQLSKLILDYLHELTLSISDCRGQGYDGAGSVAGHINGLSAHILKLNPKALYTHCYSHRLNLSICDSLSITEITEILKHVKDISNFIKISQTRSIPFEESVKSSNLDTKKTKLVDVCRTRWVERIEGLNTFNELFVPLFRLLEEIRNGTTDEYNKNIKRDALTYLTLISRFDFIVTLVITRRVLDLTLPVTQLLQGKTNDVMDGIHLINSLKDHITLMRNTIDDFHNSCYEEALDLAEKVDVSEWKPRTTEKQTARANTPHNSISDYYKKIITIPLVDHLNSSLTARFDLDSVNVYKGLSIVPSKMLSLIARGIDWKDDFKHVSLFYHDDLPTPLALDAELSLWVTYWQTYNGAIPSNIVSTLKS</sequence>
<protein>
    <submittedName>
        <fullName evidence="2">52 kDa repressor of the inhibitor of the kinase-like</fullName>
    </submittedName>
</protein>